<feature type="disulfide bond" evidence="14">
    <location>
        <begin position="1037"/>
        <end position="1055"/>
    </location>
</feature>
<evidence type="ECO:0000256" key="16">
    <source>
        <dbReference type="SAM" id="MobiDB-lite"/>
    </source>
</evidence>
<dbReference type="PRINTS" id="PR00261">
    <property type="entry name" value="LDLRECEPTOR"/>
</dbReference>
<dbReference type="PROSITE" id="PS01187">
    <property type="entry name" value="EGF_CA"/>
    <property type="match status" value="2"/>
</dbReference>
<feature type="disulfide bond" evidence="14">
    <location>
        <begin position="94"/>
        <end position="112"/>
    </location>
</feature>
<dbReference type="PROSITE" id="PS51120">
    <property type="entry name" value="LDLRB"/>
    <property type="match status" value="3"/>
</dbReference>
<dbReference type="InterPro" id="IPR000033">
    <property type="entry name" value="LDLR_classB_rpt"/>
</dbReference>
<feature type="disulfide bond" evidence="14">
    <location>
        <begin position="1207"/>
        <end position="1225"/>
    </location>
</feature>
<gene>
    <name evidence="20" type="primary">yl</name>
</gene>
<feature type="disulfide bond" evidence="14">
    <location>
        <begin position="148"/>
        <end position="163"/>
    </location>
</feature>
<dbReference type="FunFam" id="2.10.25.10:FF:000119">
    <property type="entry name" value="vitamin K-dependent protein S"/>
    <property type="match status" value="1"/>
</dbReference>
<evidence type="ECO:0000256" key="15">
    <source>
        <dbReference type="PROSITE-ProRule" id="PRU00461"/>
    </source>
</evidence>
<dbReference type="GO" id="GO:0043235">
    <property type="term" value="C:receptor complex"/>
    <property type="evidence" value="ECO:0007669"/>
    <property type="project" value="TreeGrafter"/>
</dbReference>
<keyword evidence="3 13" id="KW-0245">EGF-like domain</keyword>
<evidence type="ECO:0000256" key="17">
    <source>
        <dbReference type="SAM" id="Phobius"/>
    </source>
</evidence>
<evidence type="ECO:0000256" key="1">
    <source>
        <dbReference type="ARBA" id="ARBA00004479"/>
    </source>
</evidence>
<evidence type="ECO:0000256" key="5">
    <source>
        <dbReference type="ARBA" id="ARBA00022692"/>
    </source>
</evidence>
<dbReference type="Pfam" id="PF07645">
    <property type="entry name" value="EGF_CA"/>
    <property type="match status" value="1"/>
</dbReference>
<evidence type="ECO:0000256" key="8">
    <source>
        <dbReference type="ARBA" id="ARBA00022989"/>
    </source>
</evidence>
<dbReference type="PROSITE" id="PS01186">
    <property type="entry name" value="EGF_2"/>
    <property type="match status" value="1"/>
</dbReference>
<feature type="disulfide bond" evidence="14">
    <location>
        <begin position="1139"/>
        <end position="1154"/>
    </location>
</feature>
<evidence type="ECO:0000256" key="7">
    <source>
        <dbReference type="ARBA" id="ARBA00022737"/>
    </source>
</evidence>
<feature type="domain" description="EGF-like" evidence="18">
    <location>
        <begin position="304"/>
        <end position="345"/>
    </location>
</feature>
<feature type="transmembrane region" description="Helical" evidence="17">
    <location>
        <begin position="1795"/>
        <end position="1816"/>
    </location>
</feature>
<dbReference type="SMART" id="SM00181">
    <property type="entry name" value="EGF"/>
    <property type="match status" value="9"/>
</dbReference>
<dbReference type="InterPro" id="IPR023415">
    <property type="entry name" value="LDLR_class-A_CS"/>
</dbReference>
<dbReference type="Gene3D" id="2.10.25.10">
    <property type="entry name" value="Laminin"/>
    <property type="match status" value="4"/>
</dbReference>
<feature type="repeat" description="LDL-receptor class B" evidence="15">
    <location>
        <begin position="442"/>
        <end position="486"/>
    </location>
</feature>
<dbReference type="PROSITE" id="PS01209">
    <property type="entry name" value="LDLRA_1"/>
    <property type="match status" value="5"/>
</dbReference>
<dbReference type="InterPro" id="IPR002172">
    <property type="entry name" value="LDrepeatLR_classA_rpt"/>
</dbReference>
<keyword evidence="4" id="KW-0254">Endocytosis</keyword>
<name>A0A6P4J145_DROKI</name>
<feature type="region of interest" description="Disordered" evidence="16">
    <location>
        <begin position="1839"/>
        <end position="1872"/>
    </location>
</feature>
<dbReference type="FunFam" id="2.10.25.10:FF:000009">
    <property type="entry name" value="Low-density lipoprotein receptor isoform 1"/>
    <property type="match status" value="1"/>
</dbReference>
<dbReference type="Proteomes" id="UP001652661">
    <property type="component" value="Chromosome X"/>
</dbReference>
<dbReference type="GO" id="GO:0005041">
    <property type="term" value="F:low-density lipoprotein particle receptor activity"/>
    <property type="evidence" value="ECO:0007669"/>
    <property type="project" value="TreeGrafter"/>
</dbReference>
<dbReference type="Gene3D" id="4.10.400.10">
    <property type="entry name" value="Low-density Lipoprotein Receptor"/>
    <property type="match status" value="13"/>
</dbReference>
<dbReference type="OrthoDB" id="8831087at2759"/>
<dbReference type="PANTHER" id="PTHR22722:SF14">
    <property type="entry name" value="MEGALIN, ISOFORM A"/>
    <property type="match status" value="1"/>
</dbReference>
<dbReference type="SUPFAM" id="SSF57424">
    <property type="entry name" value="LDL receptor-like module"/>
    <property type="match status" value="13"/>
</dbReference>
<dbReference type="CDD" id="cd00054">
    <property type="entry name" value="EGF_CA"/>
    <property type="match status" value="1"/>
</dbReference>
<keyword evidence="8 17" id="KW-1133">Transmembrane helix</keyword>
<keyword evidence="11 20" id="KW-0675">Receptor</keyword>
<evidence type="ECO:0000256" key="10">
    <source>
        <dbReference type="ARBA" id="ARBA00023157"/>
    </source>
</evidence>
<feature type="disulfide bond" evidence="14">
    <location>
        <begin position="1334"/>
        <end position="1346"/>
    </location>
</feature>
<feature type="disulfide bond" evidence="14">
    <location>
        <begin position="1049"/>
        <end position="1064"/>
    </location>
</feature>
<dbReference type="InterPro" id="IPR036055">
    <property type="entry name" value="LDL_receptor-like_sf"/>
</dbReference>
<feature type="disulfide bond" evidence="14">
    <location>
        <begin position="1245"/>
        <end position="1257"/>
    </location>
</feature>
<dbReference type="FunFam" id="2.120.10.30:FF:000241">
    <property type="entry name" value="Low-density lipoprotein receptor-related protein 6"/>
    <property type="match status" value="1"/>
</dbReference>
<feature type="disulfide bond" evidence="14">
    <location>
        <begin position="1096"/>
        <end position="1111"/>
    </location>
</feature>
<dbReference type="InterPro" id="IPR018097">
    <property type="entry name" value="EGF_Ca-bd_CS"/>
</dbReference>
<feature type="compositionally biased region" description="Gly residues" evidence="16">
    <location>
        <begin position="1839"/>
        <end position="1849"/>
    </location>
</feature>
<feature type="disulfide bond" evidence="14">
    <location>
        <begin position="1264"/>
        <end position="1279"/>
    </location>
</feature>
<evidence type="ECO:0000313" key="20">
    <source>
        <dbReference type="RefSeq" id="XP_017029026.1"/>
    </source>
</evidence>
<feature type="disulfide bond" evidence="14">
    <location>
        <begin position="245"/>
        <end position="260"/>
    </location>
</feature>
<feature type="disulfide bond" evidence="14">
    <location>
        <begin position="1160"/>
        <end position="1172"/>
    </location>
</feature>
<keyword evidence="5 17" id="KW-0812">Transmembrane</keyword>
<dbReference type="PROSITE" id="PS50068">
    <property type="entry name" value="LDLRA_2"/>
    <property type="match status" value="13"/>
</dbReference>
<evidence type="ECO:0000256" key="11">
    <source>
        <dbReference type="ARBA" id="ARBA00023170"/>
    </source>
</evidence>
<evidence type="ECO:0000313" key="19">
    <source>
        <dbReference type="Proteomes" id="UP001652661"/>
    </source>
</evidence>
<evidence type="ECO:0000256" key="2">
    <source>
        <dbReference type="ARBA" id="ARBA00009939"/>
    </source>
</evidence>
<feature type="disulfide bond" evidence="14">
    <location>
        <begin position="1127"/>
        <end position="1145"/>
    </location>
</feature>
<dbReference type="Pfam" id="PF00057">
    <property type="entry name" value="Ldl_recept_a"/>
    <property type="match status" value="12"/>
</dbReference>
<feature type="region of interest" description="Disordered" evidence="16">
    <location>
        <begin position="965"/>
        <end position="988"/>
    </location>
</feature>
<evidence type="ECO:0000256" key="14">
    <source>
        <dbReference type="PROSITE-ProRule" id="PRU00124"/>
    </source>
</evidence>
<keyword evidence="12" id="KW-0325">Glycoprotein</keyword>
<feature type="disulfide bond" evidence="14">
    <location>
        <begin position="87"/>
        <end position="99"/>
    </location>
</feature>
<keyword evidence="6" id="KW-0732">Signal</keyword>
<dbReference type="SMART" id="SM00135">
    <property type="entry name" value="LY"/>
    <property type="match status" value="9"/>
</dbReference>
<protein>
    <submittedName>
        <fullName evidence="20">Vitellogenin receptor Yl isoform X1</fullName>
    </submittedName>
</protein>
<dbReference type="InterPro" id="IPR001881">
    <property type="entry name" value="EGF-like_Ca-bd_dom"/>
</dbReference>
<dbReference type="FunFam" id="4.10.400.10:FF:000024">
    <property type="entry name" value="Low-density lipoprotein RecePtor related"/>
    <property type="match status" value="1"/>
</dbReference>
<dbReference type="InterPro" id="IPR011042">
    <property type="entry name" value="6-blade_b-propeller_TolB-like"/>
</dbReference>
<evidence type="ECO:0000256" key="4">
    <source>
        <dbReference type="ARBA" id="ARBA00022583"/>
    </source>
</evidence>
<dbReference type="InterPro" id="IPR049883">
    <property type="entry name" value="NOTCH1_EGF-like"/>
</dbReference>
<feature type="disulfide bond" evidence="14">
    <location>
        <begin position="1219"/>
        <end position="1234"/>
    </location>
</feature>
<keyword evidence="10 14" id="KW-1015">Disulfide bond</keyword>
<comment type="caution">
    <text evidence="13">Lacks conserved residue(s) required for the propagation of feature annotation.</text>
</comment>
<comment type="subcellular location">
    <subcellularLocation>
        <location evidence="1">Membrane</location>
        <topology evidence="1">Single-pass type I membrane protein</topology>
    </subcellularLocation>
</comment>
<dbReference type="Pfam" id="PF00058">
    <property type="entry name" value="Ldl_recept_b"/>
    <property type="match status" value="3"/>
</dbReference>
<feature type="disulfide bond" evidence="14">
    <location>
        <begin position="1341"/>
        <end position="1359"/>
    </location>
</feature>
<feature type="domain" description="EGF-like" evidence="18">
    <location>
        <begin position="346"/>
        <end position="387"/>
    </location>
</feature>
<dbReference type="SMART" id="SM00179">
    <property type="entry name" value="EGF_CA"/>
    <property type="match status" value="4"/>
</dbReference>
<dbReference type="GO" id="GO:0005886">
    <property type="term" value="C:plasma membrane"/>
    <property type="evidence" value="ECO:0007669"/>
    <property type="project" value="TreeGrafter"/>
</dbReference>
<dbReference type="SUPFAM" id="SSF57196">
    <property type="entry name" value="EGF/Laminin"/>
    <property type="match status" value="4"/>
</dbReference>
<feature type="disulfide bond" evidence="14">
    <location>
        <begin position="1303"/>
        <end position="1318"/>
    </location>
</feature>
<organism evidence="19 20">
    <name type="scientific">Drosophila kikkawai</name>
    <name type="common">Fruit fly</name>
    <dbReference type="NCBI Taxonomy" id="30033"/>
    <lineage>
        <taxon>Eukaryota</taxon>
        <taxon>Metazoa</taxon>
        <taxon>Ecdysozoa</taxon>
        <taxon>Arthropoda</taxon>
        <taxon>Hexapoda</taxon>
        <taxon>Insecta</taxon>
        <taxon>Pterygota</taxon>
        <taxon>Neoptera</taxon>
        <taxon>Endopterygota</taxon>
        <taxon>Diptera</taxon>
        <taxon>Brachycera</taxon>
        <taxon>Muscomorpha</taxon>
        <taxon>Ephydroidea</taxon>
        <taxon>Drosophilidae</taxon>
        <taxon>Drosophila</taxon>
        <taxon>Sophophora</taxon>
    </lineage>
</organism>
<dbReference type="PANTHER" id="PTHR22722">
    <property type="entry name" value="LOW-DENSITY LIPOPROTEIN RECEPTOR-RELATED PROTEIN 2-RELATED"/>
    <property type="match status" value="1"/>
</dbReference>
<comment type="similarity">
    <text evidence="2">Belongs to the LDLR family.</text>
</comment>
<dbReference type="GO" id="GO:0006897">
    <property type="term" value="P:endocytosis"/>
    <property type="evidence" value="ECO:0007669"/>
    <property type="project" value="UniProtKB-KW"/>
</dbReference>
<dbReference type="SMART" id="SM00192">
    <property type="entry name" value="LDLa"/>
    <property type="match status" value="13"/>
</dbReference>
<evidence type="ECO:0000256" key="12">
    <source>
        <dbReference type="ARBA" id="ARBA00023180"/>
    </source>
</evidence>
<evidence type="ECO:0000256" key="13">
    <source>
        <dbReference type="PROSITE-ProRule" id="PRU00076"/>
    </source>
</evidence>
<dbReference type="InterPro" id="IPR000742">
    <property type="entry name" value="EGF"/>
</dbReference>
<dbReference type="InterPro" id="IPR000152">
    <property type="entry name" value="EGF-type_Asp/Asn_hydroxyl_site"/>
</dbReference>
<feature type="disulfide bond" evidence="14">
    <location>
        <begin position="106"/>
        <end position="121"/>
    </location>
</feature>
<dbReference type="PROSITE" id="PS00010">
    <property type="entry name" value="ASX_HYDROXYL"/>
    <property type="match status" value="1"/>
</dbReference>
<reference evidence="20" key="1">
    <citation type="submission" date="2025-08" db="UniProtKB">
        <authorList>
            <consortium name="RefSeq"/>
        </authorList>
    </citation>
    <scope>IDENTIFICATION</scope>
    <source>
        <strain evidence="20">14028-0561.14</strain>
        <tissue evidence="20">Whole fly</tissue>
    </source>
</reference>
<feature type="compositionally biased region" description="Basic and acidic residues" evidence="16">
    <location>
        <begin position="1857"/>
        <end position="1867"/>
    </location>
</feature>
<feature type="disulfide bond" evidence="14">
    <location>
        <begin position="1200"/>
        <end position="1212"/>
    </location>
</feature>
<keyword evidence="7" id="KW-0677">Repeat</keyword>
<dbReference type="SUPFAM" id="SSF63825">
    <property type="entry name" value="YWTD domain"/>
    <property type="match status" value="3"/>
</dbReference>
<accession>A0A6P4J145</accession>
<feature type="repeat" description="LDL-receptor class B" evidence="15">
    <location>
        <begin position="530"/>
        <end position="573"/>
    </location>
</feature>
<feature type="repeat" description="LDL-receptor class B" evidence="15">
    <location>
        <begin position="574"/>
        <end position="616"/>
    </location>
</feature>
<dbReference type="Pfam" id="PF12662">
    <property type="entry name" value="cEGF"/>
    <property type="match status" value="1"/>
</dbReference>
<dbReference type="InterPro" id="IPR051221">
    <property type="entry name" value="LDLR-related"/>
</dbReference>
<feature type="disulfide bond" evidence="14">
    <location>
        <begin position="1167"/>
        <end position="1185"/>
    </location>
</feature>
<dbReference type="InterPro" id="IPR026823">
    <property type="entry name" value="cEGF"/>
</dbReference>
<proteinExistence type="inferred from homology"/>
<keyword evidence="9 17" id="KW-0472">Membrane</keyword>
<dbReference type="RefSeq" id="XP_017029026.1">
    <property type="nucleotide sequence ID" value="XM_017173537.2"/>
</dbReference>
<dbReference type="CDD" id="cd00112">
    <property type="entry name" value="LDLa"/>
    <property type="match status" value="13"/>
</dbReference>
<dbReference type="FunFam" id="4.10.400.10:FF:000065">
    <property type="entry name" value="Transmembrane protease serine 7"/>
    <property type="match status" value="2"/>
</dbReference>
<feature type="disulfide bond" evidence="14">
    <location>
        <begin position="1252"/>
        <end position="1270"/>
    </location>
</feature>
<evidence type="ECO:0000256" key="3">
    <source>
        <dbReference type="ARBA" id="ARBA00022536"/>
    </source>
</evidence>
<evidence type="ECO:0000256" key="6">
    <source>
        <dbReference type="ARBA" id="ARBA00022729"/>
    </source>
</evidence>
<feature type="disulfide bond" evidence="14">
    <location>
        <begin position="1120"/>
        <end position="1132"/>
    </location>
</feature>
<evidence type="ECO:0000256" key="9">
    <source>
        <dbReference type="ARBA" id="ARBA00023136"/>
    </source>
</evidence>
<sequence>MCLAEHPLQSIQCASEPCLNAKKATMMIAGRQEFNITSQTRASLERKGKSSQNGCQSGLLWWHVAALLLLICCSFCSATSGSEDTRCDAGQFQCGDGGCILQAKMCDGRGDCKDGSDELHCDYRLCRPPHWFPCAQPHGACLAAELMCNGIDNCPGGEDERNCPGLSGFRFGDFVQKPKNCTDQEFMCQDDRSCIPIDFMCNARADCLDRSDELAGCKQAEATCSSSEGHLCANGRCLRRKQWVCDGVDDCGDGSDEKGCVNLCQPEMGKFLCQNHEQCLLLSEVCDGHQDCTDGSDESDNCHSKQDCKIKKCAPGATCHMMPTVGAECHCPTGFRLAKFADKCEDIDECQERKDLCSQGCENTSGGYRCICDPGYHLLAHDNRTCRASKKGHGSADDQPLLLYTTQMTVMGMHLQEDNIRNHVYQVAGNLSKVIGVAYDGSHIYWTNIQNEAESIVKAKNDGSHSEILLTSGLDAPEDLAVDWLTQNIYFSDNIMRHIAVCSNDGMNCAVLVTQDVHQPRSLALWPQRGLMFWTDWGAKPMIGRASMDGSRSRSIVSDNIHWPNGIALDMHQQRIYWVDAKLGSVQTVRPDGSDRRTVLDGMLKHPYGLAIFEDQLYWSDWATKSIHACHKFSGKDHRVLARDRTIYAVHIYHPAKQPEDTNHGCRTARCSHLCLLAEPESGGHSCACPDGMRLAPDQQRCMLTEKRQRLFVGLRQVLLEIEHTTFGRHVVSKSHTLPCSIDEMVYNRINGSLFIADNDQRLILEYQPDARETTILVRANLGNVSALAFDHLSRNLYWADAERGVVELLSLQTQHRALIRFFPGQEWPIGLGVMPNEGYLYVVLKARRHTHIDRIPLSGKGDQVHVFEDDLGDDDIKLAADQETHSIFWSDSDLGRITHSDYRQPHAQTFRGKLRRPYSLALVQQDLFWSELGSSAIFWTHKSNVGPRKRIDIEAKGDPDAIMPFVPMAPPRRIPLAGSSPGSRESHPCQQQNGGCSHICVGEGPIHVICLCPAGFVYRDAGNRTCMEALDCEFRCGSGECLTMAHRCNGHRDCVDNSDELSCDKEHSRKPKVMCSPRQFACHSRDQCVDMERRCDSIKDCQDHSDEEHCEKYDKSKMCHAHQHACDNGKCVDSSLLCDGTNDCGDNSDELECKKPASCDPEMFQCSSGSCIAGSWECDGRIDCSDASDEHDKCGQRTCPPDMHRCLLGQCLDRSLVCDGHNDCGDRSDELHCTPESTKKNISCGQDEFKCSGNKCIPASARCNGTAECARGEDEADCGEMCSISEFQCRSGRQCIRQEFRCDGERDCLDGSDELSCEEQKKHNQTQSARRACRPHLFDCQDGECVDMSRVCNNFPDCTNGQDEGPLCATACRPTDGRQLCQHKCRATPAGAMCSCRDGYRLDTDKSSCVDVDECQQEQQQPCAQLCENTLGGYQCQCHADFMLRQDRVSCKSLQSGAAILFGSFNQVRNLSEHPVMLTLAWSANDSRISGFDVDVQRQMGYFSAEEEDVIYQIDLQKKLVTRALTLPRPSKLSVDWATGNVYVVSAQKEIQACSFEARMCGRIVLAKNHKHLKHLAVDGYHGRIFYIAIRTEGFGHSTSELHMARLDGSRREMILQRSDSYLTALTTDPHQQQLYFVDLHRRTLERIAYRFKASSLGTQRRSEIILQKSNALIQPSGLSVFENNAYIINLGAKEAQQCALYGSRICRNINLNVMNAEDIVVAAASRQPQPAAHPCMHAHCQGLCLQADFGYECMCGHRLVAEGELCPHGSGNEVAIGSANSLELEQQQSGSHWLMLLFVFTAGLLGTGLGYMYYNYRKRGHKDLNINLHFQNPLATLGGGGGGGDGGSSSTKAFLEQEQREETSSDRANASSMQFGVPTALQRLLRTRQVSNDPMATELLLESPRASSNLQSLANGLQAPHIVVADLDIGSACGQLRRNGNDDEHARLVS</sequence>
<evidence type="ECO:0000259" key="18">
    <source>
        <dbReference type="PROSITE" id="PS50026"/>
    </source>
</evidence>
<keyword evidence="19" id="KW-1185">Reference proteome</keyword>
<dbReference type="Gene3D" id="2.120.10.30">
    <property type="entry name" value="TolB, C-terminal domain"/>
    <property type="match status" value="3"/>
</dbReference>
<dbReference type="GO" id="GO:0005509">
    <property type="term" value="F:calcium ion binding"/>
    <property type="evidence" value="ECO:0007669"/>
    <property type="project" value="InterPro"/>
</dbReference>
<dbReference type="PROSITE" id="PS50026">
    <property type="entry name" value="EGF_3"/>
    <property type="match status" value="2"/>
</dbReference>